<dbReference type="PANTHER" id="PTHR24388">
    <property type="entry name" value="ZINC FINGER PROTEIN"/>
    <property type="match status" value="1"/>
</dbReference>
<dbReference type="FunFam" id="3.30.160.60:FF:000446">
    <property type="entry name" value="Zinc finger protein"/>
    <property type="match status" value="1"/>
</dbReference>
<dbReference type="PANTHER" id="PTHR24388:SF54">
    <property type="entry name" value="PROTEIN ESCARGOT"/>
    <property type="match status" value="1"/>
</dbReference>
<dbReference type="Proteomes" id="UP001157974">
    <property type="component" value="Unassembled WGS sequence"/>
</dbReference>
<feature type="domain" description="C2H2-type" evidence="9">
    <location>
        <begin position="456"/>
        <end position="484"/>
    </location>
</feature>
<accession>A0AAV8UUQ3</accession>
<dbReference type="InterPro" id="IPR013087">
    <property type="entry name" value="Znf_C2H2_type"/>
</dbReference>
<dbReference type="Pfam" id="PF13894">
    <property type="entry name" value="zf-C2H2_4"/>
    <property type="match status" value="2"/>
</dbReference>
<keyword evidence="3" id="KW-0677">Repeat</keyword>
<dbReference type="Gene3D" id="3.30.160.60">
    <property type="entry name" value="Classic Zinc Finger"/>
    <property type="match status" value="4"/>
</dbReference>
<evidence type="ECO:0000259" key="9">
    <source>
        <dbReference type="PROSITE" id="PS50157"/>
    </source>
</evidence>
<gene>
    <name evidence="10" type="ORF">NDN08_002289</name>
</gene>
<keyword evidence="11" id="KW-1185">Reference proteome</keyword>
<dbReference type="AlphaFoldDB" id="A0AAV8UUQ3"/>
<keyword evidence="5" id="KW-0862">Zinc</keyword>
<dbReference type="GO" id="GO:0000978">
    <property type="term" value="F:RNA polymerase II cis-regulatory region sequence-specific DNA binding"/>
    <property type="evidence" value="ECO:0007669"/>
    <property type="project" value="TreeGrafter"/>
</dbReference>
<sequence length="540" mass="60328">MANLFLSGLDITSRRWLLFEEKQWDSVNFDALETAIAISHSEVEKGDPEKTAKGSCTANPLMIMEREVENYVLGRAFLEDPLGPMLGMGKPIEQRFHLKMGSKSPEILLASMYDKGYYMFRKLTIELSSEWKQDASAIFVHDSDLNRALFTVLITTSDTKPLCTCPGYPCTCGNPFQSMSDLASFYQRLRSQSAQSPWSFFSKLMAIVPTLKTEKRAQAFKMVGMESVPMCNRSVYSHLSVVRDKFEIENLKFSFVQDCIEKIATPSAGLPIFGAVDELNGLDLDFGLEEEAALDFVDSNRGKLLDDMNVKKLPALQYNRDSELSSYSAGSIGLADSNETALVNPSFESESPIDVDLTTFGPAAAGIVEEPGDGARACIVGSPVDDDADHTASEEARPTCPHCGATFKRKYEMQRHVKSIHLKEKRHTCTVCDKGFFQRSHLTVHMRTVHERKKDDVCTICGRSFATKYKVDRHVRAVHNKERTFKCVHCGSTYYQSSDLKRHVRLQHPSEYSEGATSHSSELSLEGALSPIRPDEAPVM</sequence>
<evidence type="ECO:0000256" key="1">
    <source>
        <dbReference type="ARBA" id="ARBA00004123"/>
    </source>
</evidence>
<organism evidence="10 11">
    <name type="scientific">Rhodosorus marinus</name>
    <dbReference type="NCBI Taxonomy" id="101924"/>
    <lineage>
        <taxon>Eukaryota</taxon>
        <taxon>Rhodophyta</taxon>
        <taxon>Stylonematophyceae</taxon>
        <taxon>Stylonematales</taxon>
        <taxon>Stylonemataceae</taxon>
        <taxon>Rhodosorus</taxon>
    </lineage>
</organism>
<evidence type="ECO:0000313" key="10">
    <source>
        <dbReference type="EMBL" id="KAJ8905784.1"/>
    </source>
</evidence>
<dbReference type="SMART" id="SM00355">
    <property type="entry name" value="ZnF_C2H2"/>
    <property type="match status" value="4"/>
</dbReference>
<name>A0AAV8UUQ3_9RHOD</name>
<dbReference type="PROSITE" id="PS00028">
    <property type="entry name" value="ZINC_FINGER_C2H2_1"/>
    <property type="match status" value="4"/>
</dbReference>
<comment type="caution">
    <text evidence="10">The sequence shown here is derived from an EMBL/GenBank/DDBJ whole genome shotgun (WGS) entry which is preliminary data.</text>
</comment>
<evidence type="ECO:0000256" key="4">
    <source>
        <dbReference type="ARBA" id="ARBA00022771"/>
    </source>
</evidence>
<reference evidence="10 11" key="1">
    <citation type="journal article" date="2023" name="Nat. Commun.">
        <title>Origin of minicircular mitochondrial genomes in red algae.</title>
        <authorList>
            <person name="Lee Y."/>
            <person name="Cho C.H."/>
            <person name="Lee Y.M."/>
            <person name="Park S.I."/>
            <person name="Yang J.H."/>
            <person name="West J.A."/>
            <person name="Bhattacharya D."/>
            <person name="Yoon H.S."/>
        </authorList>
    </citation>
    <scope>NUCLEOTIDE SEQUENCE [LARGE SCALE GENOMIC DNA]</scope>
    <source>
        <strain evidence="10 11">CCMP1338</strain>
        <tissue evidence="10">Whole cell</tissue>
    </source>
</reference>
<evidence type="ECO:0000256" key="7">
    <source>
        <dbReference type="PROSITE-ProRule" id="PRU00042"/>
    </source>
</evidence>
<keyword evidence="6" id="KW-0539">Nucleus</keyword>
<dbReference type="EMBL" id="JAMWBK010000004">
    <property type="protein sequence ID" value="KAJ8905784.1"/>
    <property type="molecule type" value="Genomic_DNA"/>
</dbReference>
<dbReference type="FunFam" id="3.30.160.60:FF:000624">
    <property type="entry name" value="zinc finger protein 697"/>
    <property type="match status" value="1"/>
</dbReference>
<evidence type="ECO:0000256" key="2">
    <source>
        <dbReference type="ARBA" id="ARBA00022723"/>
    </source>
</evidence>
<protein>
    <recommendedName>
        <fullName evidence="9">C2H2-type domain-containing protein</fullName>
    </recommendedName>
</protein>
<dbReference type="InterPro" id="IPR050527">
    <property type="entry name" value="Snail/Krueppel_Znf"/>
</dbReference>
<dbReference type="GO" id="GO:0008270">
    <property type="term" value="F:zinc ion binding"/>
    <property type="evidence" value="ECO:0007669"/>
    <property type="project" value="UniProtKB-KW"/>
</dbReference>
<feature type="domain" description="C2H2-type" evidence="9">
    <location>
        <begin position="485"/>
        <end position="513"/>
    </location>
</feature>
<dbReference type="GO" id="GO:0005634">
    <property type="term" value="C:nucleus"/>
    <property type="evidence" value="ECO:0007669"/>
    <property type="project" value="UniProtKB-SubCell"/>
</dbReference>
<keyword evidence="4 7" id="KW-0863">Zinc-finger</keyword>
<proteinExistence type="predicted"/>
<dbReference type="Pfam" id="PF00096">
    <property type="entry name" value="zf-C2H2"/>
    <property type="match status" value="2"/>
</dbReference>
<evidence type="ECO:0000313" key="11">
    <source>
        <dbReference type="Proteomes" id="UP001157974"/>
    </source>
</evidence>
<evidence type="ECO:0000256" key="6">
    <source>
        <dbReference type="ARBA" id="ARBA00023242"/>
    </source>
</evidence>
<dbReference type="InterPro" id="IPR036236">
    <property type="entry name" value="Znf_C2H2_sf"/>
</dbReference>
<evidence type="ECO:0000256" key="5">
    <source>
        <dbReference type="ARBA" id="ARBA00022833"/>
    </source>
</evidence>
<evidence type="ECO:0000256" key="8">
    <source>
        <dbReference type="SAM" id="MobiDB-lite"/>
    </source>
</evidence>
<evidence type="ECO:0000256" key="3">
    <source>
        <dbReference type="ARBA" id="ARBA00022737"/>
    </source>
</evidence>
<dbReference type="GO" id="GO:0000981">
    <property type="term" value="F:DNA-binding transcription factor activity, RNA polymerase II-specific"/>
    <property type="evidence" value="ECO:0007669"/>
    <property type="project" value="TreeGrafter"/>
</dbReference>
<comment type="subcellular location">
    <subcellularLocation>
        <location evidence="1">Nucleus</location>
    </subcellularLocation>
</comment>
<keyword evidence="2" id="KW-0479">Metal-binding</keyword>
<dbReference type="SUPFAM" id="SSF57667">
    <property type="entry name" value="beta-beta-alpha zinc fingers"/>
    <property type="match status" value="2"/>
</dbReference>
<dbReference type="PROSITE" id="PS50157">
    <property type="entry name" value="ZINC_FINGER_C2H2_2"/>
    <property type="match status" value="4"/>
</dbReference>
<feature type="domain" description="C2H2-type" evidence="9">
    <location>
        <begin position="427"/>
        <end position="455"/>
    </location>
</feature>
<feature type="region of interest" description="Disordered" evidence="8">
    <location>
        <begin position="510"/>
        <end position="540"/>
    </location>
</feature>
<feature type="domain" description="C2H2-type" evidence="9">
    <location>
        <begin position="398"/>
        <end position="426"/>
    </location>
</feature>